<evidence type="ECO:0000256" key="2">
    <source>
        <dbReference type="SAM" id="MobiDB-lite"/>
    </source>
</evidence>
<dbReference type="PANTHER" id="PTHR46207">
    <property type="entry name" value="PROTEIN RCC2"/>
    <property type="match status" value="1"/>
</dbReference>
<organism evidence="3 4">
    <name type="scientific">Monoraphidium neglectum</name>
    <dbReference type="NCBI Taxonomy" id="145388"/>
    <lineage>
        <taxon>Eukaryota</taxon>
        <taxon>Viridiplantae</taxon>
        <taxon>Chlorophyta</taxon>
        <taxon>core chlorophytes</taxon>
        <taxon>Chlorophyceae</taxon>
        <taxon>CS clade</taxon>
        <taxon>Sphaeropleales</taxon>
        <taxon>Selenastraceae</taxon>
        <taxon>Monoraphidium</taxon>
    </lineage>
</organism>
<sequence length="198" mass="20983">MQLGRSSGKGKKTDAEKQAELQRAEKYPNLATPHRLKGLDNIRVAFVAGGSTAVHALIGDVNGACYTWGRNEKGQLGHGDTQQRNVPTRVAGLDGKFIIKASGGKHHSVVVTKDGQSFGFGLNTMGQLGTGSIRRGKNSPDDIQLAPVKCAVEAATDVACGGDYTLWLVGEGGRVWSAGYPQYGQLGDGDDHMYNAKE</sequence>
<dbReference type="InterPro" id="IPR009091">
    <property type="entry name" value="RCC1/BLIP-II"/>
</dbReference>
<feature type="region of interest" description="Disordered" evidence="2">
    <location>
        <begin position="1"/>
        <end position="28"/>
    </location>
</feature>
<dbReference type="InterPro" id="IPR000408">
    <property type="entry name" value="Reg_chr_condens"/>
</dbReference>
<gene>
    <name evidence="3" type="ORF">MNEG_4696</name>
</gene>
<dbReference type="Proteomes" id="UP000054498">
    <property type="component" value="Unassembled WGS sequence"/>
</dbReference>
<protein>
    <submittedName>
        <fullName evidence="3">Uncharacterized protein</fullName>
    </submittedName>
</protein>
<dbReference type="PANTHER" id="PTHR46207:SF1">
    <property type="entry name" value="PROTEIN RCC2"/>
    <property type="match status" value="1"/>
</dbReference>
<feature type="compositionally biased region" description="Basic and acidic residues" evidence="2">
    <location>
        <begin position="11"/>
        <end position="26"/>
    </location>
</feature>
<evidence type="ECO:0000313" key="4">
    <source>
        <dbReference type="Proteomes" id="UP000054498"/>
    </source>
</evidence>
<dbReference type="EMBL" id="KK100883">
    <property type="protein sequence ID" value="KIZ03267.1"/>
    <property type="molecule type" value="Genomic_DNA"/>
</dbReference>
<dbReference type="Pfam" id="PF00415">
    <property type="entry name" value="RCC1"/>
    <property type="match status" value="2"/>
</dbReference>
<dbReference type="PROSITE" id="PS50012">
    <property type="entry name" value="RCC1_3"/>
    <property type="match status" value="2"/>
</dbReference>
<feature type="repeat" description="RCC1" evidence="1">
    <location>
        <begin position="63"/>
        <end position="114"/>
    </location>
</feature>
<dbReference type="GO" id="GO:0016020">
    <property type="term" value="C:membrane"/>
    <property type="evidence" value="ECO:0007669"/>
    <property type="project" value="TreeGrafter"/>
</dbReference>
<dbReference type="OrthoDB" id="297375at2759"/>
<dbReference type="RefSeq" id="XP_013902286.1">
    <property type="nucleotide sequence ID" value="XM_014046832.1"/>
</dbReference>
<reference evidence="3 4" key="1">
    <citation type="journal article" date="2013" name="BMC Genomics">
        <title>Reconstruction of the lipid metabolism for the microalga Monoraphidium neglectum from its genome sequence reveals characteristics suitable for biofuel production.</title>
        <authorList>
            <person name="Bogen C."/>
            <person name="Al-Dilaimi A."/>
            <person name="Albersmeier A."/>
            <person name="Wichmann J."/>
            <person name="Grundmann M."/>
            <person name="Rupp O."/>
            <person name="Lauersen K.J."/>
            <person name="Blifernez-Klassen O."/>
            <person name="Kalinowski J."/>
            <person name="Goesmann A."/>
            <person name="Mussgnug J.H."/>
            <person name="Kruse O."/>
        </authorList>
    </citation>
    <scope>NUCLEOTIDE SEQUENCE [LARGE SCALE GENOMIC DNA]</scope>
    <source>
        <strain evidence="3 4">SAG 48.87</strain>
    </source>
</reference>
<feature type="repeat" description="RCC1" evidence="1">
    <location>
        <begin position="115"/>
        <end position="171"/>
    </location>
</feature>
<dbReference type="GO" id="GO:0031267">
    <property type="term" value="F:small GTPase binding"/>
    <property type="evidence" value="ECO:0007669"/>
    <property type="project" value="TreeGrafter"/>
</dbReference>
<dbReference type="Gene3D" id="2.130.10.30">
    <property type="entry name" value="Regulator of chromosome condensation 1/beta-lactamase-inhibitor protein II"/>
    <property type="match status" value="1"/>
</dbReference>
<dbReference type="InterPro" id="IPR028641">
    <property type="entry name" value="RCC2"/>
</dbReference>
<feature type="non-terminal residue" evidence="3">
    <location>
        <position position="198"/>
    </location>
</feature>
<dbReference type="KEGG" id="mng:MNEG_4696"/>
<dbReference type="PROSITE" id="PS00626">
    <property type="entry name" value="RCC1_2"/>
    <property type="match status" value="1"/>
</dbReference>
<dbReference type="GeneID" id="25737573"/>
<accession>A0A0D2MS92</accession>
<name>A0A0D2MS92_9CHLO</name>
<dbReference type="AlphaFoldDB" id="A0A0D2MS92"/>
<evidence type="ECO:0000256" key="1">
    <source>
        <dbReference type="PROSITE-ProRule" id="PRU00235"/>
    </source>
</evidence>
<dbReference type="SUPFAM" id="SSF50985">
    <property type="entry name" value="RCC1/BLIP-II"/>
    <property type="match status" value="1"/>
</dbReference>
<evidence type="ECO:0000313" key="3">
    <source>
        <dbReference type="EMBL" id="KIZ03267.1"/>
    </source>
</evidence>
<proteinExistence type="predicted"/>
<keyword evidence="4" id="KW-1185">Reference proteome</keyword>
<dbReference type="STRING" id="145388.A0A0D2MS92"/>